<dbReference type="CDD" id="cd02754">
    <property type="entry name" value="MopB_Nitrate-R-NapA-like"/>
    <property type="match status" value="1"/>
</dbReference>
<dbReference type="SUPFAM" id="SSF63380">
    <property type="entry name" value="Riboflavin synthase domain-like"/>
    <property type="match status" value="1"/>
</dbReference>
<dbReference type="InterPro" id="IPR041957">
    <property type="entry name" value="CT_Nitrate-R-NapA-like"/>
</dbReference>
<dbReference type="GO" id="GO:0004783">
    <property type="term" value="F:sulfite reductase (NADPH) activity"/>
    <property type="evidence" value="ECO:0007669"/>
    <property type="project" value="UniProtKB-EC"/>
</dbReference>
<keyword evidence="17" id="KW-0411">Iron-sulfur</keyword>
<evidence type="ECO:0000256" key="9">
    <source>
        <dbReference type="ARBA" id="ARBA00022630"/>
    </source>
</evidence>
<keyword evidence="18" id="KW-0534">Nitrate assimilation</keyword>
<evidence type="ECO:0000259" key="23">
    <source>
        <dbReference type="PROSITE" id="PS51384"/>
    </source>
</evidence>
<comment type="catalytic activity">
    <reaction evidence="20">
        <text>hydrogen sulfide + 3 NADP(+) + 3 H2O = sulfite + 3 NADPH + 4 H(+)</text>
        <dbReference type="Rhea" id="RHEA:13801"/>
        <dbReference type="ChEBI" id="CHEBI:15377"/>
        <dbReference type="ChEBI" id="CHEBI:15378"/>
        <dbReference type="ChEBI" id="CHEBI:17359"/>
        <dbReference type="ChEBI" id="CHEBI:29919"/>
        <dbReference type="ChEBI" id="CHEBI:57783"/>
        <dbReference type="ChEBI" id="CHEBI:58349"/>
        <dbReference type="EC" id="1.8.1.2"/>
    </reaction>
</comment>
<dbReference type="InterPro" id="IPR017938">
    <property type="entry name" value="Riboflavin_synthase-like_b-brl"/>
</dbReference>
<dbReference type="InterPro" id="IPR003097">
    <property type="entry name" value="CysJ-like_FAD-binding"/>
</dbReference>
<comment type="cofactor">
    <cofactor evidence="3">
        <name>[4Fe-4S] cluster</name>
        <dbReference type="ChEBI" id="CHEBI:49883"/>
    </cofactor>
</comment>
<keyword evidence="9" id="KW-0285">Flavoprotein</keyword>
<evidence type="ECO:0000256" key="11">
    <source>
        <dbReference type="ARBA" id="ARBA00022723"/>
    </source>
</evidence>
<dbReference type="InterPro" id="IPR001094">
    <property type="entry name" value="Flavdoxin-like"/>
</dbReference>
<dbReference type="PRINTS" id="PR00371">
    <property type="entry name" value="FPNCR"/>
</dbReference>
<keyword evidence="16" id="KW-0408">Iron</keyword>
<proteinExistence type="inferred from homology"/>
<keyword evidence="12" id="KW-0274">FAD</keyword>
<dbReference type="GO" id="GO:0043546">
    <property type="term" value="F:molybdopterin cofactor binding"/>
    <property type="evidence" value="ECO:0007669"/>
    <property type="project" value="InterPro"/>
</dbReference>
<evidence type="ECO:0000256" key="10">
    <source>
        <dbReference type="ARBA" id="ARBA00022643"/>
    </source>
</evidence>
<evidence type="ECO:0000256" key="13">
    <source>
        <dbReference type="ARBA" id="ARBA00022857"/>
    </source>
</evidence>
<dbReference type="Gene3D" id="1.20.990.10">
    <property type="entry name" value="NADPH-cytochrome p450 Reductase, Chain A, domain 3"/>
    <property type="match status" value="1"/>
</dbReference>
<dbReference type="PANTHER" id="PTHR43105:SF9">
    <property type="entry name" value="NADPH-FE(3+) OXIDOREDUCTASE SUBUNIT ALPHA"/>
    <property type="match status" value="1"/>
</dbReference>
<reference evidence="26" key="1">
    <citation type="submission" date="2016-09" db="EMBL/GenBank/DDBJ databases">
        <authorList>
            <person name="Varghese N."/>
            <person name="Submissions S."/>
        </authorList>
    </citation>
    <scope>NUCLEOTIDE SEQUENCE [LARGE SCALE GENOMIC DNA]</scope>
    <source>
        <strain evidence="26">JS23</strain>
    </source>
</reference>
<comment type="cofactor">
    <cofactor evidence="2">
        <name>Mo-bis(molybdopterin guanine dinucleotide)</name>
        <dbReference type="ChEBI" id="CHEBI:60539"/>
    </cofactor>
</comment>
<dbReference type="Gene3D" id="3.40.50.740">
    <property type="match status" value="1"/>
</dbReference>
<feature type="domain" description="Flavodoxin-like" evidence="22">
    <location>
        <begin position="871"/>
        <end position="1009"/>
    </location>
</feature>
<evidence type="ECO:0000256" key="12">
    <source>
        <dbReference type="ARBA" id="ARBA00022827"/>
    </source>
</evidence>
<keyword evidence="7" id="KW-0004">4Fe-4S</keyword>
<dbReference type="PROSITE" id="PS51384">
    <property type="entry name" value="FAD_FR"/>
    <property type="match status" value="1"/>
</dbReference>
<keyword evidence="26" id="KW-1185">Reference proteome</keyword>
<evidence type="ECO:0000256" key="2">
    <source>
        <dbReference type="ARBA" id="ARBA00001942"/>
    </source>
</evidence>
<keyword evidence="19" id="KW-0028">Amino-acid biosynthesis</keyword>
<evidence type="ECO:0000256" key="21">
    <source>
        <dbReference type="SAM" id="MobiDB-lite"/>
    </source>
</evidence>
<dbReference type="EMBL" id="FNLO01000006">
    <property type="protein sequence ID" value="SDV48769.1"/>
    <property type="molecule type" value="Genomic_DNA"/>
</dbReference>
<dbReference type="InterPro" id="IPR023173">
    <property type="entry name" value="NADPH_Cyt_P450_Rdtase_alpha"/>
</dbReference>
<name>A0A1H2PQR5_9BURK</name>
<evidence type="ECO:0000313" key="25">
    <source>
        <dbReference type="EMBL" id="SDV48769.1"/>
    </source>
</evidence>
<dbReference type="PROSITE" id="PS51669">
    <property type="entry name" value="4FE4S_MOW_BIS_MGD"/>
    <property type="match status" value="1"/>
</dbReference>
<gene>
    <name evidence="25" type="ORF">SAMN05216551_10651</name>
</gene>
<keyword evidence="13" id="KW-0521">NADP</keyword>
<dbReference type="GO" id="GO:0045333">
    <property type="term" value="P:cellular respiration"/>
    <property type="evidence" value="ECO:0007669"/>
    <property type="project" value="UniProtKB-ARBA"/>
</dbReference>
<dbReference type="FunFam" id="3.40.50.80:FF:000001">
    <property type="entry name" value="NADPH--cytochrome P450 reductase 1"/>
    <property type="match status" value="1"/>
</dbReference>
<evidence type="ECO:0000256" key="5">
    <source>
        <dbReference type="ARBA" id="ARBA00008747"/>
    </source>
</evidence>
<dbReference type="InterPro" id="IPR006656">
    <property type="entry name" value="Mopterin_OxRdtase"/>
</dbReference>
<dbReference type="Proteomes" id="UP000243719">
    <property type="component" value="Unassembled WGS sequence"/>
</dbReference>
<dbReference type="InterPro" id="IPR001709">
    <property type="entry name" value="Flavoprot_Pyr_Nucl_cyt_Rdtase"/>
</dbReference>
<accession>A0A1H2PQR5</accession>
<dbReference type="GO" id="GO:0051539">
    <property type="term" value="F:4 iron, 4 sulfur cluster binding"/>
    <property type="evidence" value="ECO:0007669"/>
    <property type="project" value="UniProtKB-KW"/>
</dbReference>
<dbReference type="GO" id="GO:1990204">
    <property type="term" value="C:oxidoreductase complex"/>
    <property type="evidence" value="ECO:0007669"/>
    <property type="project" value="UniProtKB-ARBA"/>
</dbReference>
<dbReference type="Gene3D" id="3.40.228.10">
    <property type="entry name" value="Dimethylsulfoxide Reductase, domain 2"/>
    <property type="match status" value="1"/>
</dbReference>
<dbReference type="CDD" id="cd02791">
    <property type="entry name" value="MopB_CT_Nitrate-R-NapA-like"/>
    <property type="match status" value="1"/>
</dbReference>
<evidence type="ECO:0000259" key="24">
    <source>
        <dbReference type="PROSITE" id="PS51669"/>
    </source>
</evidence>
<evidence type="ECO:0000256" key="8">
    <source>
        <dbReference type="ARBA" id="ARBA00022505"/>
    </source>
</evidence>
<keyword evidence="19" id="KW-0198">Cysteine biosynthesis</keyword>
<feature type="region of interest" description="Disordered" evidence="21">
    <location>
        <begin position="706"/>
        <end position="755"/>
    </location>
</feature>
<dbReference type="Gene3D" id="2.40.30.10">
    <property type="entry name" value="Translation factors"/>
    <property type="match status" value="1"/>
</dbReference>
<dbReference type="InterPro" id="IPR009010">
    <property type="entry name" value="Asp_de-COase-like_dom_sf"/>
</dbReference>
<dbReference type="InterPro" id="IPR006963">
    <property type="entry name" value="Mopterin_OxRdtase_4Fe-4S_dom"/>
</dbReference>
<dbReference type="EC" id="1.8.1.2" evidence="6"/>
<keyword evidence="11" id="KW-0479">Metal-binding</keyword>
<dbReference type="InterPro" id="IPR029039">
    <property type="entry name" value="Flavoprotein-like_sf"/>
</dbReference>
<dbReference type="RefSeq" id="WP_091908141.1">
    <property type="nucleotide sequence ID" value="NZ_FNLO01000006.1"/>
</dbReference>
<dbReference type="GO" id="GO:0046872">
    <property type="term" value="F:metal ion binding"/>
    <property type="evidence" value="ECO:0007669"/>
    <property type="project" value="UniProtKB-KW"/>
</dbReference>
<keyword evidence="8" id="KW-0500">Molybdenum</keyword>
<evidence type="ECO:0000256" key="20">
    <source>
        <dbReference type="ARBA" id="ARBA00052219"/>
    </source>
</evidence>
<feature type="domain" description="4Fe-4S Mo/W bis-MGD-type" evidence="24">
    <location>
        <begin position="5"/>
        <end position="61"/>
    </location>
</feature>
<organism evidence="25 26">
    <name type="scientific">Chitinasiproducens palmae</name>
    <dbReference type="NCBI Taxonomy" id="1770053"/>
    <lineage>
        <taxon>Bacteria</taxon>
        <taxon>Pseudomonadati</taxon>
        <taxon>Pseudomonadota</taxon>
        <taxon>Betaproteobacteria</taxon>
        <taxon>Burkholderiales</taxon>
        <taxon>Burkholderiaceae</taxon>
        <taxon>Chitinasiproducens</taxon>
    </lineage>
</organism>
<evidence type="ECO:0000256" key="16">
    <source>
        <dbReference type="ARBA" id="ARBA00023004"/>
    </source>
</evidence>
<dbReference type="GO" id="GO:0016020">
    <property type="term" value="C:membrane"/>
    <property type="evidence" value="ECO:0007669"/>
    <property type="project" value="TreeGrafter"/>
</dbReference>
<dbReference type="InterPro" id="IPR001433">
    <property type="entry name" value="OxRdtase_FAD/NAD-bd"/>
</dbReference>
<dbReference type="InterPro" id="IPR006657">
    <property type="entry name" value="MoPterin_dinucl-bd_dom"/>
</dbReference>
<keyword evidence="14" id="KW-0249">Electron transport</keyword>
<dbReference type="PRINTS" id="PR00369">
    <property type="entry name" value="FLAVODOXIN"/>
</dbReference>
<evidence type="ECO:0000256" key="14">
    <source>
        <dbReference type="ARBA" id="ARBA00022982"/>
    </source>
</evidence>
<sequence length="1401" mass="151275">MTQAPNEVSTVCPYCGVGCGMTLHVERGEVVRVSGDKRHPANRGRLCTKGLSAHIPLRNSGRLEQAFIRRERGVDPLPLPIGQAVAETGRRLRALVDLHGPDAVAFYVSGQLSLEAQYLVNKLAKGYIRTRHVEANSRLCMASASTGYKLSLGADAPPGSYDDIDAADLFLVIGANMADCHPILFLRMMDRVKAGARLVVVDPRRTATADKADLHLAIAPGTDLALLNGLLHLLVRDGHIDRDFIEAHTEGWDAMPPFLADYAPARVAEITGIAVDTIEQVARWLAEAGEWLSLWTMGLNQSTNGTFHTNALCNLHLATGRICRRGSGPFSLTGQPNAMGGREMGYMGPGLPGQRSSSDADDRAQVEKLWSLAPGTLRADPGDGTIDMFERMRDGEIKACWIICTNPVASVPNRQTVLDALRTAELVVAQDGFLDTETNRYADILLPAALWAEGEGVMVNSERNMTLMQRAVAPPGDALPDWQLIAAVAREMGYGDAFAYANASAVFDEIVGASNPRTGYLLDGASHARLREGPVQWPCRRDASRSPIRYVDGAGQLRFPTQSGRARFHARAWTPPAEACNDERPLVLNTGRLQHQWHTLTKTGKVPTLNRLDPAPFIELHPTDAAARGIVAGDGATITSARGSIRLTARLSERVQPGQAFAPMHWNDVYGDALCVNALTQDAVDPLSKQPEFKFCAVSIERATRPADFPGDADASPVGPASTAATRHPAATSSGRRTRQPGRAARTPSSTHPATAENAMLSNTGEALADLLGLPPVAPPLTDQERLYLAGFSRGLQSPHAQPGVPMLPADAPLSVAARLWAAGLLAGLHARAPLVACSSPAMQDGHADAPVGLARHGEGAGRQAATRPRVLLLWASQTGNAEALAERFAMQLVDNGFDIRTHAMSELAPAALPKDRHLLLLTSTFGDGDAPDDAQSFWRSLAAPDMPRLDGATFAVLALGDRNYDDFCAFGRRLDARLAELGGRRLAERVDCDVDYDAAAGVWLDLAVDSIKAAEAARVVTGGIAPGIALPATKARPQPALVVGNTRLNGPGAAKDTRCIALRSSGAALAYEPGDALGVWPSNCPALVDELLSVLRLRGESTVRGLDDEDCPLADLLLHRMEIARPSPAMLQLMAERGGDATLRGLLASERRQELRQWLWGRQLVDLLRELPIALTADELVAALARLQPRLYSIASSPATHGEDIHLTVSTVRYEAAGRSRKGVASTFLAERATRASIYVQTSAHFRLPTDGETPIVMIGPGTGIAPFRAFLHERRARGARGRNWLFFGEQHAATDFYYRDELEAMRADGFLDRLDTAFSRDQTDKVYVQDRMREQGATLWRWLQEGARLYVCGDASRMARDVDAALHDIAMRHGGMSDDAARACLDGLTRDKRYLRDIY</sequence>
<evidence type="ECO:0000256" key="7">
    <source>
        <dbReference type="ARBA" id="ARBA00022485"/>
    </source>
</evidence>
<evidence type="ECO:0000259" key="22">
    <source>
        <dbReference type="PROSITE" id="PS50902"/>
    </source>
</evidence>
<dbReference type="SMART" id="SM00926">
    <property type="entry name" value="Molybdop_Fe4S4"/>
    <property type="match status" value="1"/>
</dbReference>
<comment type="cofactor">
    <cofactor evidence="4">
        <name>FAD</name>
        <dbReference type="ChEBI" id="CHEBI:57692"/>
    </cofactor>
</comment>
<keyword evidence="14" id="KW-0813">Transport</keyword>
<evidence type="ECO:0000256" key="19">
    <source>
        <dbReference type="ARBA" id="ARBA00023192"/>
    </source>
</evidence>
<evidence type="ECO:0000256" key="3">
    <source>
        <dbReference type="ARBA" id="ARBA00001966"/>
    </source>
</evidence>
<dbReference type="Gene3D" id="3.40.50.80">
    <property type="entry name" value="Nucleotide-binding domain of ferredoxin-NADP reductase (FNR) module"/>
    <property type="match status" value="1"/>
</dbReference>
<evidence type="ECO:0000256" key="4">
    <source>
        <dbReference type="ARBA" id="ARBA00001974"/>
    </source>
</evidence>
<dbReference type="GO" id="GO:0019344">
    <property type="term" value="P:cysteine biosynthetic process"/>
    <property type="evidence" value="ECO:0007669"/>
    <property type="project" value="UniProtKB-KW"/>
</dbReference>
<dbReference type="InterPro" id="IPR008254">
    <property type="entry name" value="Flavodoxin/NO_synth"/>
</dbReference>
<comment type="similarity">
    <text evidence="5">Belongs to the prokaryotic molybdopterin-containing oxidoreductase family. NasA/NapA/NarB subfamily.</text>
</comment>
<dbReference type="InterPro" id="IPR039261">
    <property type="entry name" value="FNR_nucleotide-bd"/>
</dbReference>
<dbReference type="InterPro" id="IPR017927">
    <property type="entry name" value="FAD-bd_FR_type"/>
</dbReference>
<dbReference type="GO" id="GO:0042128">
    <property type="term" value="P:nitrate assimilation"/>
    <property type="evidence" value="ECO:0007669"/>
    <property type="project" value="UniProtKB-KW"/>
</dbReference>
<comment type="cofactor">
    <cofactor evidence="1">
        <name>FMN</name>
        <dbReference type="ChEBI" id="CHEBI:58210"/>
    </cofactor>
</comment>
<dbReference type="Pfam" id="PF00175">
    <property type="entry name" value="NAD_binding_1"/>
    <property type="match status" value="1"/>
</dbReference>
<dbReference type="Pfam" id="PF04879">
    <property type="entry name" value="Molybdop_Fe4S4"/>
    <property type="match status" value="1"/>
</dbReference>
<protein>
    <recommendedName>
        <fullName evidence="6">assimilatory sulfite reductase (NADPH)</fullName>
        <ecNumber evidence="6">1.8.1.2</ecNumber>
    </recommendedName>
</protein>
<dbReference type="SUPFAM" id="SSF52218">
    <property type="entry name" value="Flavoproteins"/>
    <property type="match status" value="1"/>
</dbReference>
<evidence type="ECO:0000313" key="26">
    <source>
        <dbReference type="Proteomes" id="UP000243719"/>
    </source>
</evidence>
<dbReference type="CDD" id="cd06199">
    <property type="entry name" value="SiR"/>
    <property type="match status" value="1"/>
</dbReference>
<evidence type="ECO:0000256" key="17">
    <source>
        <dbReference type="ARBA" id="ARBA00023014"/>
    </source>
</evidence>
<dbReference type="Gene3D" id="2.40.40.20">
    <property type="match status" value="1"/>
</dbReference>
<dbReference type="Gene3D" id="3.40.50.360">
    <property type="match status" value="1"/>
</dbReference>
<dbReference type="PANTHER" id="PTHR43105">
    <property type="entry name" value="RESPIRATORY NITRATE REDUCTASE"/>
    <property type="match status" value="1"/>
</dbReference>
<dbReference type="Pfam" id="PF00667">
    <property type="entry name" value="FAD_binding_1"/>
    <property type="match status" value="1"/>
</dbReference>
<keyword evidence="10" id="KW-0288">FMN</keyword>
<dbReference type="PROSITE" id="PS50902">
    <property type="entry name" value="FLAVODOXIN_LIKE"/>
    <property type="match status" value="1"/>
</dbReference>
<dbReference type="Pfam" id="PF00384">
    <property type="entry name" value="Molybdopterin"/>
    <property type="match status" value="1"/>
</dbReference>
<evidence type="ECO:0000256" key="1">
    <source>
        <dbReference type="ARBA" id="ARBA00001917"/>
    </source>
</evidence>
<evidence type="ECO:0000256" key="18">
    <source>
        <dbReference type="ARBA" id="ARBA00023063"/>
    </source>
</evidence>
<dbReference type="SUPFAM" id="SSF52343">
    <property type="entry name" value="Ferredoxin reductase-like, C-terminal NADP-linked domain"/>
    <property type="match status" value="1"/>
</dbReference>
<dbReference type="STRING" id="1770053.SAMN05216551_10651"/>
<dbReference type="OrthoDB" id="7376058at2"/>
<evidence type="ECO:0000256" key="6">
    <source>
        <dbReference type="ARBA" id="ARBA00012604"/>
    </source>
</evidence>
<feature type="domain" description="FAD-binding FR-type" evidence="23">
    <location>
        <begin position="1036"/>
        <end position="1269"/>
    </location>
</feature>
<dbReference type="SUPFAM" id="SSF53706">
    <property type="entry name" value="Formate dehydrogenase/DMSO reductase, domains 1-3"/>
    <property type="match status" value="1"/>
</dbReference>
<dbReference type="GO" id="GO:0010181">
    <property type="term" value="F:FMN binding"/>
    <property type="evidence" value="ECO:0007669"/>
    <property type="project" value="InterPro"/>
</dbReference>
<dbReference type="Pfam" id="PF00258">
    <property type="entry name" value="Flavodoxin_1"/>
    <property type="match status" value="1"/>
</dbReference>
<dbReference type="Pfam" id="PF01568">
    <property type="entry name" value="Molydop_binding"/>
    <property type="match status" value="1"/>
</dbReference>
<dbReference type="InterPro" id="IPR050123">
    <property type="entry name" value="Prok_molybdopt-oxidoreductase"/>
</dbReference>
<keyword evidence="15" id="KW-0560">Oxidoreductase</keyword>
<evidence type="ECO:0000256" key="15">
    <source>
        <dbReference type="ARBA" id="ARBA00023002"/>
    </source>
</evidence>
<dbReference type="SUPFAM" id="SSF50692">
    <property type="entry name" value="ADC-like"/>
    <property type="match status" value="1"/>
</dbReference>
<dbReference type="Gene3D" id="2.20.25.90">
    <property type="entry name" value="ADC-like domains"/>
    <property type="match status" value="1"/>
</dbReference>